<evidence type="ECO:0000259" key="4">
    <source>
        <dbReference type="Pfam" id="PF08263"/>
    </source>
</evidence>
<proteinExistence type="predicted"/>
<keyword evidence="1" id="KW-0433">Leucine-rich repeat</keyword>
<evidence type="ECO:0000256" key="1">
    <source>
        <dbReference type="ARBA" id="ARBA00022614"/>
    </source>
</evidence>
<dbReference type="SUPFAM" id="SSF52058">
    <property type="entry name" value="L domain-like"/>
    <property type="match status" value="1"/>
</dbReference>
<dbReference type="Pfam" id="PF13855">
    <property type="entry name" value="LRR_8"/>
    <property type="match status" value="1"/>
</dbReference>
<protein>
    <recommendedName>
        <fullName evidence="4">Leucine-rich repeat-containing N-terminal plant-type domain-containing protein</fullName>
    </recommendedName>
</protein>
<dbReference type="Gene3D" id="3.80.10.10">
    <property type="entry name" value="Ribonuclease Inhibitor"/>
    <property type="match status" value="2"/>
</dbReference>
<keyword evidence="3" id="KW-0732">Signal</keyword>
<evidence type="ECO:0000256" key="2">
    <source>
        <dbReference type="ARBA" id="ARBA00022737"/>
    </source>
</evidence>
<evidence type="ECO:0000313" key="5">
    <source>
        <dbReference type="EMBL" id="KAJ1690733.1"/>
    </source>
</evidence>
<keyword evidence="2" id="KW-0677">Repeat</keyword>
<dbReference type="PROSITE" id="PS51450">
    <property type="entry name" value="LRR"/>
    <property type="match status" value="1"/>
</dbReference>
<sequence>MANPRYPLCLLFLLLSFSPSLQQQTFLHPLDLSSLHDLRTSLQGLPGSKFFSSWDFSNGDPCTTFTGVVCSRDDENPSSQGLRVSVLTLGTGLTDSPGLTGTLPDSICSLTYLSVLVLYPGQVTGSIPSSLGSCLRRLRLLSMTNNLLTGPVPDSLAGLPDLHTLDLSNNRLSGPIPPSLLLPSSPSLKVLILSNNGGLTGEIPAGFSTSQILHLDLTHNSIYGELPMLPATLRYLSVAQNNMCGTLETAFSGTTFPDLEFLDLSMNTISGQIPSHVFSLPSLTSIFLDRNNFTGTITVPASKTPISWTIIDLSHNGISGQIPAGLASAGALYLNSNRFIGSVPHRMVQSIYTGQMTTFYAQHNFLTEFPTQPDPLPDSVALCLSYNCMVLPLAGANCPMNAGPLQSRPQEQCISIASTGGD</sequence>
<reference evidence="5" key="1">
    <citation type="journal article" date="2022" name="Cell">
        <title>Repeat-based holocentromeres influence genome architecture and karyotype evolution.</title>
        <authorList>
            <person name="Hofstatter P.G."/>
            <person name="Thangavel G."/>
            <person name="Lux T."/>
            <person name="Neumann P."/>
            <person name="Vondrak T."/>
            <person name="Novak P."/>
            <person name="Zhang M."/>
            <person name="Costa L."/>
            <person name="Castellani M."/>
            <person name="Scott A."/>
            <person name="Toegelov H."/>
            <person name="Fuchs J."/>
            <person name="Mata-Sucre Y."/>
            <person name="Dias Y."/>
            <person name="Vanzela A.L.L."/>
            <person name="Huettel B."/>
            <person name="Almeida C.C.S."/>
            <person name="Simkova H."/>
            <person name="Souza G."/>
            <person name="Pedrosa-Harand A."/>
            <person name="Macas J."/>
            <person name="Mayer K.F.X."/>
            <person name="Houben A."/>
            <person name="Marques A."/>
        </authorList>
    </citation>
    <scope>NUCLEOTIDE SEQUENCE</scope>
    <source>
        <strain evidence="5">RhyBre1mFocal</strain>
    </source>
</reference>
<dbReference type="InterPro" id="IPR053213">
    <property type="entry name" value="RLP29"/>
</dbReference>
<evidence type="ECO:0000313" key="6">
    <source>
        <dbReference type="Proteomes" id="UP001151287"/>
    </source>
</evidence>
<feature type="chain" id="PRO_5040194759" description="Leucine-rich repeat-containing N-terminal plant-type domain-containing protein" evidence="3">
    <location>
        <begin position="23"/>
        <end position="422"/>
    </location>
</feature>
<dbReference type="PANTHER" id="PTHR48009:SF1">
    <property type="entry name" value="LEUCINE-RICH REPEAT (LRR) FAMILY PROTEIN"/>
    <property type="match status" value="1"/>
</dbReference>
<evidence type="ECO:0000256" key="3">
    <source>
        <dbReference type="SAM" id="SignalP"/>
    </source>
</evidence>
<dbReference type="AlphaFoldDB" id="A0A9Q0HM34"/>
<dbReference type="Proteomes" id="UP001151287">
    <property type="component" value="Unassembled WGS sequence"/>
</dbReference>
<dbReference type="Pfam" id="PF00560">
    <property type="entry name" value="LRR_1"/>
    <property type="match status" value="2"/>
</dbReference>
<organism evidence="5 6">
    <name type="scientific">Rhynchospora breviuscula</name>
    <dbReference type="NCBI Taxonomy" id="2022672"/>
    <lineage>
        <taxon>Eukaryota</taxon>
        <taxon>Viridiplantae</taxon>
        <taxon>Streptophyta</taxon>
        <taxon>Embryophyta</taxon>
        <taxon>Tracheophyta</taxon>
        <taxon>Spermatophyta</taxon>
        <taxon>Magnoliopsida</taxon>
        <taxon>Liliopsida</taxon>
        <taxon>Poales</taxon>
        <taxon>Cyperaceae</taxon>
        <taxon>Cyperoideae</taxon>
        <taxon>Rhynchosporeae</taxon>
        <taxon>Rhynchospora</taxon>
    </lineage>
</organism>
<feature type="domain" description="Leucine-rich repeat-containing N-terminal plant-type" evidence="4">
    <location>
        <begin position="31"/>
        <end position="71"/>
    </location>
</feature>
<dbReference type="InterPro" id="IPR001611">
    <property type="entry name" value="Leu-rich_rpt"/>
</dbReference>
<feature type="signal peptide" evidence="3">
    <location>
        <begin position="1"/>
        <end position="22"/>
    </location>
</feature>
<dbReference type="Pfam" id="PF08263">
    <property type="entry name" value="LRRNT_2"/>
    <property type="match status" value="1"/>
</dbReference>
<name>A0A9Q0HM34_9POAL</name>
<keyword evidence="6" id="KW-1185">Reference proteome</keyword>
<dbReference type="InterPro" id="IPR013210">
    <property type="entry name" value="LRR_N_plant-typ"/>
</dbReference>
<dbReference type="PANTHER" id="PTHR48009">
    <property type="entry name" value="LEUCINE-RICH REPEAT (LRR) FAMILY PROTEIN"/>
    <property type="match status" value="1"/>
</dbReference>
<accession>A0A9Q0HM34</accession>
<comment type="caution">
    <text evidence="5">The sequence shown here is derived from an EMBL/GenBank/DDBJ whole genome shotgun (WGS) entry which is preliminary data.</text>
</comment>
<dbReference type="InterPro" id="IPR032675">
    <property type="entry name" value="LRR_dom_sf"/>
</dbReference>
<gene>
    <name evidence="5" type="ORF">LUZ63_014888</name>
</gene>
<dbReference type="EMBL" id="JAMQYH010000004">
    <property type="protein sequence ID" value="KAJ1690733.1"/>
    <property type="molecule type" value="Genomic_DNA"/>
</dbReference>
<dbReference type="OrthoDB" id="676979at2759"/>